<feature type="binding site" evidence="7">
    <location>
        <position position="10"/>
    </location>
    <ligand>
        <name>substrate</name>
    </ligand>
</feature>
<dbReference type="SFLD" id="SFLDG01138">
    <property type="entry name" value="C1.6.2:_Deoxy-d-mannose-octulo"/>
    <property type="match status" value="1"/>
</dbReference>
<accession>A0A6S6T1T5</accession>
<evidence type="ECO:0000256" key="6">
    <source>
        <dbReference type="ARBA" id="ARBA00022842"/>
    </source>
</evidence>
<dbReference type="AlphaFoldDB" id="A0A6S6T1T5"/>
<dbReference type="Gene3D" id="3.40.50.1000">
    <property type="entry name" value="HAD superfamily/HAD-like"/>
    <property type="match status" value="1"/>
</dbReference>
<evidence type="ECO:0000313" key="8">
    <source>
        <dbReference type="EMBL" id="CAA6809132.1"/>
    </source>
</evidence>
<evidence type="ECO:0000256" key="1">
    <source>
        <dbReference type="ARBA" id="ARBA00001946"/>
    </source>
</evidence>
<dbReference type="InterPro" id="IPR023214">
    <property type="entry name" value="HAD_sf"/>
</dbReference>
<dbReference type="SFLD" id="SFLDS00003">
    <property type="entry name" value="Haloacid_Dehalogenase"/>
    <property type="match status" value="1"/>
</dbReference>
<comment type="cofactor">
    <cofactor evidence="1 7">
        <name>Mg(2+)</name>
        <dbReference type="ChEBI" id="CHEBI:18420"/>
    </cofactor>
</comment>
<organism evidence="8">
    <name type="scientific">uncultured Campylobacterales bacterium</name>
    <dbReference type="NCBI Taxonomy" id="352960"/>
    <lineage>
        <taxon>Bacteria</taxon>
        <taxon>Pseudomonadati</taxon>
        <taxon>Campylobacterota</taxon>
        <taxon>Epsilonproteobacteria</taxon>
        <taxon>Campylobacterales</taxon>
        <taxon>environmental samples</taxon>
    </lineage>
</organism>
<dbReference type="SUPFAM" id="SSF56784">
    <property type="entry name" value="HAD-like"/>
    <property type="match status" value="1"/>
</dbReference>
<dbReference type="PANTHER" id="PTHR21485:SF3">
    <property type="entry name" value="N-ACYLNEURAMINATE CYTIDYLYLTRANSFERASE"/>
    <property type="match status" value="1"/>
</dbReference>
<feature type="binding site" evidence="7">
    <location>
        <position position="8"/>
    </location>
    <ligand>
        <name>Mg(2+)</name>
        <dbReference type="ChEBI" id="CHEBI:18420"/>
    </ligand>
</feature>
<dbReference type="GO" id="GO:0046872">
    <property type="term" value="F:metal ion binding"/>
    <property type="evidence" value="ECO:0007669"/>
    <property type="project" value="UniProtKB-KW"/>
</dbReference>
<gene>
    <name evidence="8" type="ORF">HELGO_WM17432</name>
</gene>
<feature type="binding site" evidence="7">
    <location>
        <position position="101"/>
    </location>
    <ligand>
        <name>Mg(2+)</name>
        <dbReference type="ChEBI" id="CHEBI:18420"/>
    </ligand>
</feature>
<dbReference type="EC" id="3.1.3.45" evidence="8"/>
<keyword evidence="4 7" id="KW-0479">Metal-binding</keyword>
<keyword evidence="5 8" id="KW-0378">Hydrolase</keyword>
<dbReference type="PIRSF" id="PIRSF006118">
    <property type="entry name" value="KDO8-P_Ptase"/>
    <property type="match status" value="1"/>
</dbReference>
<dbReference type="InterPro" id="IPR036412">
    <property type="entry name" value="HAD-like_sf"/>
</dbReference>
<name>A0A6S6T1T5_9BACT</name>
<evidence type="ECO:0000256" key="5">
    <source>
        <dbReference type="ARBA" id="ARBA00022801"/>
    </source>
</evidence>
<dbReference type="Pfam" id="PF08282">
    <property type="entry name" value="Hydrolase_3"/>
    <property type="match status" value="1"/>
</dbReference>
<evidence type="ECO:0000256" key="4">
    <source>
        <dbReference type="ARBA" id="ARBA00022723"/>
    </source>
</evidence>
<proteinExistence type="inferred from homology"/>
<dbReference type="SFLD" id="SFLDG01136">
    <property type="entry name" value="C1.6:_Phosphoserine_Phosphatas"/>
    <property type="match status" value="1"/>
</dbReference>
<evidence type="ECO:0000256" key="2">
    <source>
        <dbReference type="ARBA" id="ARBA00005893"/>
    </source>
</evidence>
<comment type="subunit">
    <text evidence="3">Homotetramer.</text>
</comment>
<evidence type="ECO:0000256" key="7">
    <source>
        <dbReference type="PIRSR" id="PIRSR006118-2"/>
    </source>
</evidence>
<sequence>MIKLIVLDVDGCLTDCKMIYTDNGLSAKHFNAKDGLGMRSWLHLGRKIAIISGGKSGAIEKRANDLGVNYIYMREWDKLTRLKEIVKKENISLDNVAVIGDDMNDYKMMKAVGKTYAPSDAVEFIRDYVDTVVSSRGGEGAIRDMIEDLIKQEDLFSEYIKLWN</sequence>
<dbReference type="EMBL" id="CACVAW010000035">
    <property type="protein sequence ID" value="CAA6809132.1"/>
    <property type="molecule type" value="Genomic_DNA"/>
</dbReference>
<dbReference type="GO" id="GO:0008781">
    <property type="term" value="F:N-acylneuraminate cytidylyltransferase activity"/>
    <property type="evidence" value="ECO:0007669"/>
    <property type="project" value="TreeGrafter"/>
</dbReference>
<reference evidence="8" key="1">
    <citation type="submission" date="2020-01" db="EMBL/GenBank/DDBJ databases">
        <authorList>
            <person name="Meier V. D."/>
            <person name="Meier V D."/>
        </authorList>
    </citation>
    <scope>NUCLEOTIDE SEQUENCE</scope>
    <source>
        <strain evidence="8">HLG_WM_MAG_12</strain>
    </source>
</reference>
<dbReference type="GO" id="GO:0019143">
    <property type="term" value="F:3-deoxy-manno-octulosonate-8-phosphatase activity"/>
    <property type="evidence" value="ECO:0007669"/>
    <property type="project" value="UniProtKB-EC"/>
</dbReference>
<dbReference type="PANTHER" id="PTHR21485">
    <property type="entry name" value="HAD SUPERFAMILY MEMBERS CMAS AND KDSC"/>
    <property type="match status" value="1"/>
</dbReference>
<keyword evidence="6 7" id="KW-0460">Magnesium</keyword>
<evidence type="ECO:0000256" key="3">
    <source>
        <dbReference type="ARBA" id="ARBA00011881"/>
    </source>
</evidence>
<dbReference type="InterPro" id="IPR010023">
    <property type="entry name" value="KdsC_fam"/>
</dbReference>
<comment type="similarity">
    <text evidence="2">Belongs to the KdsC family.</text>
</comment>
<dbReference type="NCBIfam" id="TIGR01670">
    <property type="entry name" value="KdsC-phosphatas"/>
    <property type="match status" value="1"/>
</dbReference>
<dbReference type="InterPro" id="IPR050793">
    <property type="entry name" value="CMP-NeuNAc_synthase"/>
</dbReference>
<protein>
    <submittedName>
        <fullName evidence="8">3-deoxy-D-manno-octulosonate 8-phosphate phosphatase (EC)</fullName>
        <ecNumber evidence="8">3.1.3.45</ecNumber>
    </submittedName>
</protein>